<evidence type="ECO:0000313" key="1">
    <source>
        <dbReference type="EMBL" id="CAG2126845.1"/>
    </source>
</evidence>
<evidence type="ECO:0000313" key="2">
    <source>
        <dbReference type="Proteomes" id="UP000672934"/>
    </source>
</evidence>
<gene>
    <name evidence="1" type="ORF">LMG31506_00201</name>
</gene>
<protein>
    <submittedName>
        <fullName evidence="1">Uncharacterized protein</fullName>
    </submittedName>
</protein>
<name>A0A916IPE7_9BURK</name>
<reference evidence="1" key="1">
    <citation type="submission" date="2021-03" db="EMBL/GenBank/DDBJ databases">
        <authorList>
            <person name="Peeters C."/>
        </authorList>
    </citation>
    <scope>NUCLEOTIDE SEQUENCE</scope>
    <source>
        <strain evidence="1">LMG 31506</strain>
    </source>
</reference>
<keyword evidence="2" id="KW-1185">Reference proteome</keyword>
<comment type="caution">
    <text evidence="1">The sequence shown here is derived from an EMBL/GenBank/DDBJ whole genome shotgun (WGS) entry which is preliminary data.</text>
</comment>
<dbReference type="RefSeq" id="WP_211945223.1">
    <property type="nucleotide sequence ID" value="NZ_CAJPUY010000001.1"/>
</dbReference>
<proteinExistence type="predicted"/>
<accession>A0A916IPE7</accession>
<sequence length="152" mass="16473">MVKNPTHKDIMAMPLVKQVMAAEEYRHRARLQEIKQMGASLALLEGEHANIKAAGYTIYADNVSPVFGKRQTLRISTYSAYAEPTLTKALLIAGFTIVERDKGDLRVVQFKKGRLTVQVFMSAQSLEQAEQAIAAASAQAPAPAANVSEAAA</sequence>
<organism evidence="1 2">
    <name type="scientific">Cupriavidus yeoncheonensis</name>
    <dbReference type="NCBI Taxonomy" id="1462994"/>
    <lineage>
        <taxon>Bacteria</taxon>
        <taxon>Pseudomonadati</taxon>
        <taxon>Pseudomonadota</taxon>
        <taxon>Betaproteobacteria</taxon>
        <taxon>Burkholderiales</taxon>
        <taxon>Burkholderiaceae</taxon>
        <taxon>Cupriavidus</taxon>
    </lineage>
</organism>
<dbReference type="Proteomes" id="UP000672934">
    <property type="component" value="Unassembled WGS sequence"/>
</dbReference>
<dbReference type="AlphaFoldDB" id="A0A916IPE7"/>
<dbReference type="EMBL" id="CAJPUY010000001">
    <property type="protein sequence ID" value="CAG2126845.1"/>
    <property type="molecule type" value="Genomic_DNA"/>
</dbReference>